<evidence type="ECO:0000313" key="2">
    <source>
        <dbReference type="Proteomes" id="UP000746535"/>
    </source>
</evidence>
<accession>A0ABX0Y8R0</accession>
<reference evidence="1 2" key="1">
    <citation type="submission" date="2020-03" db="EMBL/GenBank/DDBJ databases">
        <authorList>
            <person name="Wang L."/>
            <person name="He N."/>
            <person name="Li Y."/>
            <person name="Fang Y."/>
            <person name="Zhang F."/>
        </authorList>
    </citation>
    <scope>NUCLEOTIDE SEQUENCE [LARGE SCALE GENOMIC DNA]</scope>
    <source>
        <strain evidence="2">hsmgli-8</strain>
    </source>
</reference>
<keyword evidence="2" id="KW-1185">Reference proteome</keyword>
<organism evidence="1 2">
    <name type="scientific">Pseudomonas quercus</name>
    <dbReference type="NCBI Taxonomy" id="2722792"/>
    <lineage>
        <taxon>Bacteria</taxon>
        <taxon>Pseudomonadati</taxon>
        <taxon>Pseudomonadota</taxon>
        <taxon>Gammaproteobacteria</taxon>
        <taxon>Pseudomonadales</taxon>
        <taxon>Pseudomonadaceae</taxon>
        <taxon>Pseudomonas</taxon>
    </lineage>
</organism>
<protein>
    <submittedName>
        <fullName evidence="1">DUF1652 domain-containing protein</fullName>
    </submittedName>
</protein>
<dbReference type="Proteomes" id="UP000746535">
    <property type="component" value="Unassembled WGS sequence"/>
</dbReference>
<gene>
    <name evidence="1" type="ORF">HBH25_02315</name>
</gene>
<proteinExistence type="predicted"/>
<dbReference type="Pfam" id="PF07865">
    <property type="entry name" value="DUF1652"/>
    <property type="match status" value="1"/>
</dbReference>
<dbReference type="InterPro" id="IPR012448">
    <property type="entry name" value="DUF1652"/>
</dbReference>
<dbReference type="EMBL" id="JAAVJI010000001">
    <property type="protein sequence ID" value="NJO99700.1"/>
    <property type="molecule type" value="Genomic_DNA"/>
</dbReference>
<evidence type="ECO:0000313" key="1">
    <source>
        <dbReference type="EMBL" id="NJO99700.1"/>
    </source>
</evidence>
<name>A0ABX0Y8R0_9PSED</name>
<comment type="caution">
    <text evidence="1">The sequence shown here is derived from an EMBL/GenBank/DDBJ whole genome shotgun (WGS) entry which is preliminary data.</text>
</comment>
<sequence>MQVIPKHEVLKIIQSSFLPLHCVCMPHEGSTVTIEVTDPANGNIDLLVVGVDLAPLTTIRAISDLVGELRQELKANQEWFAGEQHLERWPRR</sequence>